<evidence type="ECO:0000256" key="1">
    <source>
        <dbReference type="SAM" id="MobiDB-lite"/>
    </source>
</evidence>
<dbReference type="AlphaFoldDB" id="A0A1Y2IB65"/>
<feature type="compositionally biased region" description="Low complexity" evidence="1">
    <location>
        <begin position="48"/>
        <end position="75"/>
    </location>
</feature>
<evidence type="ECO:0000313" key="3">
    <source>
        <dbReference type="Proteomes" id="UP000193067"/>
    </source>
</evidence>
<feature type="region of interest" description="Disordered" evidence="1">
    <location>
        <begin position="1"/>
        <end position="75"/>
    </location>
</feature>
<keyword evidence="3" id="KW-1185">Reference proteome</keyword>
<name>A0A1Y2IB65_TRAC3</name>
<reference evidence="2 3" key="1">
    <citation type="journal article" date="2015" name="Biotechnol. Biofuels">
        <title>Enhanced degradation of softwood versus hardwood by the white-rot fungus Pycnoporus coccineus.</title>
        <authorList>
            <person name="Couturier M."/>
            <person name="Navarro D."/>
            <person name="Chevret D."/>
            <person name="Henrissat B."/>
            <person name="Piumi F."/>
            <person name="Ruiz-Duenas F.J."/>
            <person name="Martinez A.T."/>
            <person name="Grigoriev I.V."/>
            <person name="Riley R."/>
            <person name="Lipzen A."/>
            <person name="Berrin J.G."/>
            <person name="Master E.R."/>
            <person name="Rosso M.N."/>
        </authorList>
    </citation>
    <scope>NUCLEOTIDE SEQUENCE [LARGE SCALE GENOMIC DNA]</scope>
    <source>
        <strain evidence="2 3">BRFM310</strain>
    </source>
</reference>
<proteinExistence type="predicted"/>
<evidence type="ECO:0000313" key="2">
    <source>
        <dbReference type="EMBL" id="OSC97682.1"/>
    </source>
</evidence>
<sequence>MKTASKRKNAQCTLPYEKQQRAKTAAKGTLPRSTIERKIATAVHPDVSSSTPSLSSASSSTSSSSLNSTPSTSSTHLEIARDVYLEFLHKKYPNITPRHDYDILTLGTTRIPGTTEEVFAWVDERMQREAASFGSREALLVDVRKMLEQVVSVTGRKPRGPQDRAHIRPIPDSKYSIRLFPSNPYNSEYCMDIVDTATKQPVNSPFEFELWVVPNPKAPWLSMPSGCVRSLERNFGVAQDDILPGEEKWLLRDGQTCLLKRPGKRDVQFTVPIRKHLRPAVAYDVDILDFPEEE</sequence>
<gene>
    <name evidence="2" type="ORF">PYCCODRAFT_1454748</name>
</gene>
<dbReference type="Proteomes" id="UP000193067">
    <property type="component" value="Unassembled WGS sequence"/>
</dbReference>
<protein>
    <submittedName>
        <fullName evidence="2">Uncharacterized protein</fullName>
    </submittedName>
</protein>
<dbReference type="EMBL" id="KZ084147">
    <property type="protein sequence ID" value="OSC97682.1"/>
    <property type="molecule type" value="Genomic_DNA"/>
</dbReference>
<accession>A0A1Y2IB65</accession>
<dbReference type="OrthoDB" id="2628807at2759"/>
<organism evidence="2 3">
    <name type="scientific">Trametes coccinea (strain BRFM310)</name>
    <name type="common">Pycnoporus coccineus</name>
    <dbReference type="NCBI Taxonomy" id="1353009"/>
    <lineage>
        <taxon>Eukaryota</taxon>
        <taxon>Fungi</taxon>
        <taxon>Dikarya</taxon>
        <taxon>Basidiomycota</taxon>
        <taxon>Agaricomycotina</taxon>
        <taxon>Agaricomycetes</taxon>
        <taxon>Polyporales</taxon>
        <taxon>Polyporaceae</taxon>
        <taxon>Trametes</taxon>
    </lineage>
</organism>